<gene>
    <name evidence="9" type="ORF">SAMN04488092_101339</name>
</gene>
<dbReference type="PANTHER" id="PTHR35093">
    <property type="entry name" value="OUTER MEMBRANE PROTEIN NMB0088-RELATED"/>
    <property type="match status" value="1"/>
</dbReference>
<dbReference type="Pfam" id="PF03349">
    <property type="entry name" value="Toluene_X"/>
    <property type="match status" value="1"/>
</dbReference>
<organism evidence="9 10">
    <name type="scientific">Thalassovita taeanensis</name>
    <dbReference type="NCBI Taxonomy" id="657014"/>
    <lineage>
        <taxon>Bacteria</taxon>
        <taxon>Pseudomonadati</taxon>
        <taxon>Pseudomonadota</taxon>
        <taxon>Alphaproteobacteria</taxon>
        <taxon>Rhodobacterales</taxon>
        <taxon>Roseobacteraceae</taxon>
        <taxon>Thalassovita</taxon>
    </lineage>
</organism>
<feature type="signal peptide" evidence="8">
    <location>
        <begin position="1"/>
        <end position="20"/>
    </location>
</feature>
<evidence type="ECO:0000313" key="10">
    <source>
        <dbReference type="Proteomes" id="UP000198634"/>
    </source>
</evidence>
<evidence type="ECO:0000256" key="5">
    <source>
        <dbReference type="ARBA" id="ARBA00022729"/>
    </source>
</evidence>
<reference evidence="9 10" key="1">
    <citation type="submission" date="2016-10" db="EMBL/GenBank/DDBJ databases">
        <authorList>
            <person name="de Groot N.N."/>
        </authorList>
    </citation>
    <scope>NUCLEOTIDE SEQUENCE [LARGE SCALE GENOMIC DNA]</scope>
    <source>
        <strain evidence="9 10">DSM 22007</strain>
    </source>
</reference>
<keyword evidence="5 8" id="KW-0732">Signal</keyword>
<feature type="chain" id="PRO_5009300784" evidence="8">
    <location>
        <begin position="21"/>
        <end position="369"/>
    </location>
</feature>
<dbReference type="EMBL" id="FOEP01000001">
    <property type="protein sequence ID" value="SEP60622.1"/>
    <property type="molecule type" value="Genomic_DNA"/>
</dbReference>
<evidence type="ECO:0000313" key="9">
    <source>
        <dbReference type="EMBL" id="SEP60622.1"/>
    </source>
</evidence>
<proteinExistence type="inferred from homology"/>
<accession>A0A1H8Z8A9</accession>
<evidence type="ECO:0000256" key="8">
    <source>
        <dbReference type="SAM" id="SignalP"/>
    </source>
</evidence>
<comment type="subcellular location">
    <subcellularLocation>
        <location evidence="1">Cell outer membrane</location>
        <topology evidence="1">Multi-pass membrane protein</topology>
    </subcellularLocation>
</comment>
<evidence type="ECO:0000256" key="1">
    <source>
        <dbReference type="ARBA" id="ARBA00004571"/>
    </source>
</evidence>
<sequence>MERFLLGAAVAALSVSPAVAGGLDRSGQGIGILFEQGTVAELSFGAVSPSISGTYVGGAASSGNIGKDFTQVGLSFKQQVNDKLSLAMIMDQPFGASVDYTSAGTFTPLVGTTAELKSTALTALARYKLTDRFSVHGGIKGEWVEMDVTVPGGGALNYTGSGDRSFGAGYVVGAAYEIPDIALRVALTYSSEVSHDFKTTESSAYTGGATITSPDTRVNMPQSLNLDFQSGIAKDTLVFGSIRWADWTATNISPEHYSNTIGLGPLQSYSEDVYTYTLGIGRRFSDTWSGAVTLGHERSQGGTTGNLAPTDGYTSIGVGGSYTSGKTKISAGVRYVKIGNATSSGAGGNTGDFTDNDAWAFGVKLTQSF</sequence>
<dbReference type="SUPFAM" id="SSF56935">
    <property type="entry name" value="Porins"/>
    <property type="match status" value="1"/>
</dbReference>
<keyword evidence="3" id="KW-1134">Transmembrane beta strand</keyword>
<protein>
    <submittedName>
        <fullName evidence="9">Long-chain fatty acid transport protein</fullName>
    </submittedName>
</protein>
<comment type="similarity">
    <text evidence="2">Belongs to the OmpP1/FadL family.</text>
</comment>
<keyword evidence="6" id="KW-0472">Membrane</keyword>
<dbReference type="InterPro" id="IPR005017">
    <property type="entry name" value="OMPP1/FadL/TodX"/>
</dbReference>
<keyword evidence="10" id="KW-1185">Reference proteome</keyword>
<evidence type="ECO:0000256" key="6">
    <source>
        <dbReference type="ARBA" id="ARBA00023136"/>
    </source>
</evidence>
<dbReference type="Gene3D" id="2.40.160.60">
    <property type="entry name" value="Outer membrane protein transport protein (OMPP1/FadL/TodX)"/>
    <property type="match status" value="1"/>
</dbReference>
<dbReference type="RefSeq" id="WP_175545228.1">
    <property type="nucleotide sequence ID" value="NZ_FOEP01000001.1"/>
</dbReference>
<evidence type="ECO:0000256" key="3">
    <source>
        <dbReference type="ARBA" id="ARBA00022452"/>
    </source>
</evidence>
<evidence type="ECO:0000256" key="7">
    <source>
        <dbReference type="ARBA" id="ARBA00023237"/>
    </source>
</evidence>
<keyword evidence="7" id="KW-0998">Cell outer membrane</keyword>
<dbReference type="Proteomes" id="UP000198634">
    <property type="component" value="Unassembled WGS sequence"/>
</dbReference>
<evidence type="ECO:0000256" key="4">
    <source>
        <dbReference type="ARBA" id="ARBA00022692"/>
    </source>
</evidence>
<dbReference type="AlphaFoldDB" id="A0A1H8Z8A9"/>
<dbReference type="GO" id="GO:0009279">
    <property type="term" value="C:cell outer membrane"/>
    <property type="evidence" value="ECO:0007669"/>
    <property type="project" value="UniProtKB-SubCell"/>
</dbReference>
<dbReference type="PANTHER" id="PTHR35093:SF8">
    <property type="entry name" value="OUTER MEMBRANE PROTEIN NMB0088-RELATED"/>
    <property type="match status" value="1"/>
</dbReference>
<dbReference type="STRING" id="657014.SAMN04488092_101339"/>
<keyword evidence="4" id="KW-0812">Transmembrane</keyword>
<dbReference type="GO" id="GO:0015483">
    <property type="term" value="F:long-chain fatty acid transporting porin activity"/>
    <property type="evidence" value="ECO:0007669"/>
    <property type="project" value="TreeGrafter"/>
</dbReference>
<evidence type="ECO:0000256" key="2">
    <source>
        <dbReference type="ARBA" id="ARBA00008163"/>
    </source>
</evidence>
<name>A0A1H8Z8A9_9RHOB</name>